<evidence type="ECO:0000313" key="3">
    <source>
        <dbReference type="Proteomes" id="UP000214673"/>
    </source>
</evidence>
<dbReference type="InterPro" id="IPR041698">
    <property type="entry name" value="Methyltransf_25"/>
</dbReference>
<name>A0ABX3ZUQ9_9RHOB</name>
<dbReference type="Pfam" id="PF13649">
    <property type="entry name" value="Methyltransf_25"/>
    <property type="match status" value="1"/>
</dbReference>
<gene>
    <name evidence="2" type="ORF">CDV53_07000</name>
</gene>
<accession>A0ABX3ZUQ9</accession>
<proteinExistence type="predicted"/>
<sequence length="118" mass="12462">MFELETDHAAALTDSPLRRTSADTLSVLTSAFADHGVRSVLDIGCGDGTLTAALDGRGFDVAGIDPSADALERARQRLPGRSFIALPLKRCPGPWASSMPPVSSIHCIMSLPIGCRTR</sequence>
<evidence type="ECO:0000259" key="1">
    <source>
        <dbReference type="Pfam" id="PF13649"/>
    </source>
</evidence>
<dbReference type="Proteomes" id="UP000214673">
    <property type="component" value="Unassembled WGS sequence"/>
</dbReference>
<dbReference type="Gene3D" id="3.40.50.150">
    <property type="entry name" value="Vaccinia Virus protein VP39"/>
    <property type="match status" value="1"/>
</dbReference>
<dbReference type="SUPFAM" id="SSF53335">
    <property type="entry name" value="S-adenosyl-L-methionine-dependent methyltransferases"/>
    <property type="match status" value="1"/>
</dbReference>
<reference evidence="2 3" key="1">
    <citation type="submission" date="2016-11" db="EMBL/GenBank/DDBJ databases">
        <title>Comparison of Traditional DNA-DNA Hybridization with In Silico Genomic Analysis.</title>
        <authorList>
            <person name="Nicholson A.C."/>
            <person name="Sammons S."/>
            <person name="Humrighouse B.W."/>
            <person name="Graziano J."/>
            <person name="Lasker B."/>
            <person name="Whitney A.M."/>
            <person name="Mcquiston J.R."/>
        </authorList>
    </citation>
    <scope>NUCLEOTIDE SEQUENCE [LARGE SCALE GENOMIC DNA]</scope>
    <source>
        <strain evidence="2 3">H1892</strain>
    </source>
</reference>
<evidence type="ECO:0000313" key="2">
    <source>
        <dbReference type="EMBL" id="OWJ77085.1"/>
    </source>
</evidence>
<comment type="caution">
    <text evidence="2">The sequence shown here is derived from an EMBL/GenBank/DDBJ whole genome shotgun (WGS) entry which is preliminary data.</text>
</comment>
<dbReference type="CDD" id="cd02440">
    <property type="entry name" value="AdoMet_MTases"/>
    <property type="match status" value="1"/>
</dbReference>
<dbReference type="RefSeq" id="WP_088239009.1">
    <property type="nucleotide sequence ID" value="NZ_NIPV01000021.1"/>
</dbReference>
<keyword evidence="3" id="KW-1185">Reference proteome</keyword>
<organism evidence="2 3">
    <name type="scientific">Haematobacter missouriensis</name>
    <dbReference type="NCBI Taxonomy" id="366616"/>
    <lineage>
        <taxon>Bacteria</taxon>
        <taxon>Pseudomonadati</taxon>
        <taxon>Pseudomonadota</taxon>
        <taxon>Alphaproteobacteria</taxon>
        <taxon>Rhodobacterales</taxon>
        <taxon>Paracoccaceae</taxon>
        <taxon>Haematobacter</taxon>
    </lineage>
</organism>
<dbReference type="EMBL" id="NIPV01000021">
    <property type="protein sequence ID" value="OWJ77085.1"/>
    <property type="molecule type" value="Genomic_DNA"/>
</dbReference>
<feature type="domain" description="Methyltransferase" evidence="1">
    <location>
        <begin position="40"/>
        <end position="79"/>
    </location>
</feature>
<protein>
    <recommendedName>
        <fullName evidence="1">Methyltransferase domain-containing protein</fullName>
    </recommendedName>
</protein>
<dbReference type="InterPro" id="IPR029063">
    <property type="entry name" value="SAM-dependent_MTases_sf"/>
</dbReference>